<dbReference type="RefSeq" id="WP_116631489.1">
    <property type="nucleotide sequence ID" value="NZ_QENU01000003.1"/>
</dbReference>
<evidence type="ECO:0000256" key="7">
    <source>
        <dbReference type="ARBA" id="ARBA00023004"/>
    </source>
</evidence>
<feature type="region of interest" description="Disordered" evidence="10">
    <location>
        <begin position="605"/>
        <end position="648"/>
    </location>
</feature>
<reference evidence="12 13" key="1">
    <citation type="submission" date="2018-05" db="EMBL/GenBank/DDBJ databases">
        <title>Genomic Encyclopedia of Type Strains, Phase IV (KMG-IV): sequencing the most valuable type-strain genomes for metagenomic binning, comparative biology and taxonomic classification.</title>
        <authorList>
            <person name="Goeker M."/>
        </authorList>
    </citation>
    <scope>NUCLEOTIDE SEQUENCE [LARGE SCALE GENOMIC DNA]</scope>
    <source>
        <strain evidence="12 13">DSM 22999</strain>
    </source>
</reference>
<feature type="binding site" evidence="9">
    <location>
        <position position="381"/>
    </location>
    <ligand>
        <name>[4Fe-4S] cluster</name>
        <dbReference type="ChEBI" id="CHEBI:49883"/>
        <label>1</label>
    </ligand>
</feature>
<feature type="region of interest" description="Disordered" evidence="10">
    <location>
        <begin position="470"/>
        <end position="497"/>
    </location>
</feature>
<dbReference type="InterPro" id="IPR017896">
    <property type="entry name" value="4Fe4S_Fe-S-bd"/>
</dbReference>
<dbReference type="InterPro" id="IPR037225">
    <property type="entry name" value="Nuo51_FMN-bd_sf"/>
</dbReference>
<feature type="compositionally biased region" description="Polar residues" evidence="10">
    <location>
        <begin position="788"/>
        <end position="810"/>
    </location>
</feature>
<dbReference type="HAMAP" id="MF_00461">
    <property type="entry name" value="RsxC_RnfC"/>
    <property type="match status" value="1"/>
</dbReference>
<keyword evidence="5 9" id="KW-1278">Translocase</keyword>
<feature type="binding site" evidence="9">
    <location>
        <position position="384"/>
    </location>
    <ligand>
        <name>[4Fe-4S] cluster</name>
        <dbReference type="ChEBI" id="CHEBI:49883"/>
        <label>1</label>
    </ligand>
</feature>
<dbReference type="SUPFAM" id="SSF46548">
    <property type="entry name" value="alpha-helical ferredoxin"/>
    <property type="match status" value="1"/>
</dbReference>
<feature type="region of interest" description="Disordered" evidence="10">
    <location>
        <begin position="840"/>
        <end position="885"/>
    </location>
</feature>
<feature type="region of interest" description="Disordered" evidence="10">
    <location>
        <begin position="543"/>
        <end position="566"/>
    </location>
</feature>
<evidence type="ECO:0000256" key="2">
    <source>
        <dbReference type="ARBA" id="ARBA00022485"/>
    </source>
</evidence>
<dbReference type="PROSITE" id="PS51379">
    <property type="entry name" value="4FE4S_FER_2"/>
    <property type="match status" value="2"/>
</dbReference>
<evidence type="ECO:0000259" key="11">
    <source>
        <dbReference type="PROSITE" id="PS51379"/>
    </source>
</evidence>
<dbReference type="NCBIfam" id="TIGR01945">
    <property type="entry name" value="rnfC"/>
    <property type="match status" value="1"/>
</dbReference>
<keyword evidence="1 9" id="KW-0813">Transport</keyword>
<dbReference type="NCBIfam" id="NF003454">
    <property type="entry name" value="PRK05035.1"/>
    <property type="match status" value="1"/>
</dbReference>
<evidence type="ECO:0000256" key="5">
    <source>
        <dbReference type="ARBA" id="ARBA00022967"/>
    </source>
</evidence>
<dbReference type="InterPro" id="IPR026902">
    <property type="entry name" value="RnfC_N"/>
</dbReference>
<dbReference type="SUPFAM" id="SSF142019">
    <property type="entry name" value="Nqo1 FMN-binding domain-like"/>
    <property type="match status" value="1"/>
</dbReference>
<evidence type="ECO:0000256" key="1">
    <source>
        <dbReference type="ARBA" id="ARBA00022448"/>
    </source>
</evidence>
<dbReference type="OrthoDB" id="9767754at2"/>
<feature type="compositionally biased region" description="Low complexity" evidence="10">
    <location>
        <begin position="840"/>
        <end position="865"/>
    </location>
</feature>
<evidence type="ECO:0000256" key="10">
    <source>
        <dbReference type="SAM" id="MobiDB-lite"/>
    </source>
</evidence>
<feature type="domain" description="4Fe-4S ferredoxin-type" evidence="11">
    <location>
        <begin position="369"/>
        <end position="398"/>
    </location>
</feature>
<feature type="compositionally biased region" description="Low complexity" evidence="10">
    <location>
        <begin position="665"/>
        <end position="689"/>
    </location>
</feature>
<evidence type="ECO:0000256" key="9">
    <source>
        <dbReference type="HAMAP-Rule" id="MF_00461"/>
    </source>
</evidence>
<comment type="cofactor">
    <cofactor evidence="9">
        <name>[4Fe-4S] cluster</name>
        <dbReference type="ChEBI" id="CHEBI:49883"/>
    </cofactor>
    <text evidence="9">Binds 2 [4Fe-4S] clusters per subunit.</text>
</comment>
<evidence type="ECO:0000256" key="3">
    <source>
        <dbReference type="ARBA" id="ARBA00022723"/>
    </source>
</evidence>
<dbReference type="PROSITE" id="PS00198">
    <property type="entry name" value="4FE4S_FER_1"/>
    <property type="match status" value="1"/>
</dbReference>
<keyword evidence="9" id="KW-0472">Membrane</keyword>
<dbReference type="Pfam" id="PF13375">
    <property type="entry name" value="RnfC_N"/>
    <property type="match status" value="1"/>
</dbReference>
<feature type="compositionally biased region" description="Low complexity" evidence="10">
    <location>
        <begin position="708"/>
        <end position="749"/>
    </location>
</feature>
<comment type="subunit">
    <text evidence="9">The complex is composed of six subunits: RnfA, RnfB, RnfC, RnfD, RnfE and RnfG.</text>
</comment>
<dbReference type="Pfam" id="PF12838">
    <property type="entry name" value="Fer4_7"/>
    <property type="match status" value="1"/>
</dbReference>
<feature type="domain" description="4Fe-4S ferredoxin-type" evidence="11">
    <location>
        <begin position="408"/>
        <end position="437"/>
    </location>
</feature>
<dbReference type="Proteomes" id="UP000245909">
    <property type="component" value="Unassembled WGS sequence"/>
</dbReference>
<feature type="region of interest" description="Disordered" evidence="10">
    <location>
        <begin position="665"/>
        <end position="827"/>
    </location>
</feature>
<dbReference type="GO" id="GO:0022900">
    <property type="term" value="P:electron transport chain"/>
    <property type="evidence" value="ECO:0007669"/>
    <property type="project" value="UniProtKB-UniRule"/>
</dbReference>
<dbReference type="GO" id="GO:0005886">
    <property type="term" value="C:plasma membrane"/>
    <property type="evidence" value="ECO:0007669"/>
    <property type="project" value="UniProtKB-SubCell"/>
</dbReference>
<keyword evidence="9" id="KW-0997">Cell inner membrane</keyword>
<dbReference type="AlphaFoldDB" id="A0A2U0TAU4"/>
<dbReference type="Pfam" id="PF01512">
    <property type="entry name" value="Complex1_51K"/>
    <property type="match status" value="1"/>
</dbReference>
<comment type="function">
    <text evidence="9">Part of a membrane-bound complex that couples electron transfer with translocation of ions across the membrane.</text>
</comment>
<dbReference type="PANTHER" id="PTHR43034:SF2">
    <property type="entry name" value="ION-TRANSLOCATING OXIDOREDUCTASE COMPLEX SUBUNIT C"/>
    <property type="match status" value="1"/>
</dbReference>
<dbReference type="Gene3D" id="3.30.70.20">
    <property type="match status" value="1"/>
</dbReference>
<keyword evidence="2 9" id="KW-0004">4Fe-4S</keyword>
<organism evidence="12 13">
    <name type="scientific">Alitibacter langaaensis DSM 22999</name>
    <dbReference type="NCBI Taxonomy" id="1122935"/>
    <lineage>
        <taxon>Bacteria</taxon>
        <taxon>Pseudomonadati</taxon>
        <taxon>Pseudomonadota</taxon>
        <taxon>Gammaproteobacteria</taxon>
        <taxon>Pasteurellales</taxon>
        <taxon>Pasteurellaceae</taxon>
        <taxon>Alitibacter</taxon>
    </lineage>
</organism>
<feature type="binding site" evidence="9">
    <location>
        <position position="388"/>
    </location>
    <ligand>
        <name>[4Fe-4S] cluster</name>
        <dbReference type="ChEBI" id="CHEBI:49883"/>
        <label>2</label>
    </ligand>
</feature>
<dbReference type="GO" id="GO:0009055">
    <property type="term" value="F:electron transfer activity"/>
    <property type="evidence" value="ECO:0007669"/>
    <property type="project" value="InterPro"/>
</dbReference>
<accession>A0A2U0TAU4</accession>
<dbReference type="EC" id="7.-.-.-" evidence="9"/>
<comment type="caution">
    <text evidence="12">The sequence shown here is derived from an EMBL/GenBank/DDBJ whole genome shotgun (WGS) entry which is preliminary data.</text>
</comment>
<keyword evidence="9" id="KW-1003">Cell membrane</keyword>
<keyword evidence="3 9" id="KW-0479">Metal-binding</keyword>
<keyword evidence="8 9" id="KW-0411">Iron-sulfur</keyword>
<feature type="binding site" evidence="9">
    <location>
        <position position="420"/>
    </location>
    <ligand>
        <name>[4Fe-4S] cluster</name>
        <dbReference type="ChEBI" id="CHEBI:49883"/>
        <label>2</label>
    </ligand>
</feature>
<sequence>MTDVLSRYNSGKLWDFDGGTHPPEMKSQSNQTPITFAPLAQDFFVPVKQHAGNAGNILVKVGDNVLKGQPLTQGNDLRTLPVHAPTSGVVKAIAPFVAAHPSGLSELAIHIQADGLDQWRPQNPVDDFLQLTPEQLIDKIYQAGIAGLGGAVFPTATKVNSAQNKVKLLIINGAECEPYITCDDRLMRDYAQEIIEGCRILRYILRPEKIVIAIEDNKPEAVKALEQALYGADDIDIRVIPTKYPSGAAKQLIQILTGMEVPHGQRSSSIGVLMQNVGTVFAIKRAVINDEPLIERVVTLTGDKIPHKGNQWVRFGTPIQFVLENAGYQADKRFPVFVGGPMMGLMVPNLQAPITKTANCLLAPDHFEYDPLATEQSCIRCSACSDACPVHLMPQQMYWYSRAEDHDNAQKQNIMDCIECGLCAYVCPSHIPLIQYFRQEKAQIWDIAEKAKKAEEAKMRFEARQARLEQEAQERQARTQRAAAARREEIAASQGEDPVKAALARLKAKKAGETADIHADAKIKTIISEQGETLPDNSALMAQRKARRLARQQQAENNPLTNGACGSLAISETEKTSENPTALDPKKAAIAAALARAKAKKAAQQAAMTNSTQTSATTSAQTSALSHSAVENGEISATESTEQDPKKAAIAAAIARAKAKKAAQQAAMTNSTQTSAPTSAPTSALSQSAVKNEEISETAPVEQDPKKAAVAAAIARAKAKKAAQQAAMTNSTQTSASTSAPTSTLSQSAVKNEEISATELAEQDPKKAAVAAAIARAKAKKAAQQAAMTNSTQTSTITSAPTSALSQSAVENEEISETAPVEQDPKKAAIAVAIARAKTKKAAQQAAMTNSTQSSATTSALSQSAVENEEISATEPAEQDPKKAAIAAAIARAKAKKAALQREKETQ</sequence>
<comment type="subcellular location">
    <subcellularLocation>
        <location evidence="9">Cell inner membrane</location>
        <topology evidence="9">Peripheral membrane protein</topology>
    </subcellularLocation>
</comment>
<protein>
    <recommendedName>
        <fullName evidence="9">Ion-translocating oxidoreductase complex subunit C</fullName>
        <ecNumber evidence="9">7.-.-.-</ecNumber>
    </recommendedName>
    <alternativeName>
        <fullName evidence="9">Rnf electron transport complex subunit C</fullName>
    </alternativeName>
</protein>
<feature type="binding site" evidence="9">
    <location>
        <position position="417"/>
    </location>
    <ligand>
        <name>[4Fe-4S] cluster</name>
        <dbReference type="ChEBI" id="CHEBI:49883"/>
        <label>2</label>
    </ligand>
</feature>
<dbReference type="InterPro" id="IPR017900">
    <property type="entry name" value="4Fe4S_Fe_S_CS"/>
</dbReference>
<dbReference type="InterPro" id="IPR011538">
    <property type="entry name" value="Nuo51_FMN-bd"/>
</dbReference>
<keyword evidence="4 9" id="KW-0677">Repeat</keyword>
<evidence type="ECO:0000256" key="6">
    <source>
        <dbReference type="ARBA" id="ARBA00022982"/>
    </source>
</evidence>
<feature type="binding site" evidence="9">
    <location>
        <position position="423"/>
    </location>
    <ligand>
        <name>[4Fe-4S] cluster</name>
        <dbReference type="ChEBI" id="CHEBI:49883"/>
        <label>2</label>
    </ligand>
</feature>
<evidence type="ECO:0000256" key="8">
    <source>
        <dbReference type="ARBA" id="ARBA00023014"/>
    </source>
</evidence>
<name>A0A2U0TAU4_9PAST</name>
<keyword evidence="13" id="KW-1185">Reference proteome</keyword>
<dbReference type="GO" id="GO:0046872">
    <property type="term" value="F:metal ion binding"/>
    <property type="evidence" value="ECO:0007669"/>
    <property type="project" value="UniProtKB-KW"/>
</dbReference>
<dbReference type="InterPro" id="IPR010208">
    <property type="entry name" value="Ion_transpt_RnfC/RsxC"/>
</dbReference>
<evidence type="ECO:0000313" key="12">
    <source>
        <dbReference type="EMBL" id="PVX40634.1"/>
    </source>
</evidence>
<proteinExistence type="inferred from homology"/>
<gene>
    <name evidence="9" type="primary">rnfC</name>
    <name evidence="12" type="ORF">C8D76_103210</name>
</gene>
<dbReference type="GO" id="GO:0051539">
    <property type="term" value="F:4 iron, 4 sulfur cluster binding"/>
    <property type="evidence" value="ECO:0007669"/>
    <property type="project" value="UniProtKB-KW"/>
</dbReference>
<dbReference type="Gene3D" id="3.40.50.11540">
    <property type="entry name" value="NADH-ubiquinone oxidoreductase 51kDa subunit"/>
    <property type="match status" value="1"/>
</dbReference>
<keyword evidence="6 9" id="KW-0249">Electron transport</keyword>
<feature type="compositionally biased region" description="Low complexity" evidence="10">
    <location>
        <begin position="768"/>
        <end position="787"/>
    </location>
</feature>
<feature type="binding site" evidence="9">
    <location>
        <position position="378"/>
    </location>
    <ligand>
        <name>[4Fe-4S] cluster</name>
        <dbReference type="ChEBI" id="CHEBI:49883"/>
        <label>1</label>
    </ligand>
</feature>
<dbReference type="EMBL" id="QENU01000003">
    <property type="protein sequence ID" value="PVX40634.1"/>
    <property type="molecule type" value="Genomic_DNA"/>
</dbReference>
<comment type="similarity">
    <text evidence="9">Belongs to the 4Fe4S bacterial-type ferredoxin family. RnfC subfamily.</text>
</comment>
<evidence type="ECO:0000256" key="4">
    <source>
        <dbReference type="ARBA" id="ARBA00022737"/>
    </source>
</evidence>
<feature type="compositionally biased region" description="Low complexity" evidence="10">
    <location>
        <begin position="605"/>
        <end position="629"/>
    </location>
</feature>
<evidence type="ECO:0000313" key="13">
    <source>
        <dbReference type="Proteomes" id="UP000245909"/>
    </source>
</evidence>
<dbReference type="PANTHER" id="PTHR43034">
    <property type="entry name" value="ION-TRANSLOCATING OXIDOREDUCTASE COMPLEX SUBUNIT C"/>
    <property type="match status" value="1"/>
</dbReference>
<keyword evidence="7 9" id="KW-0408">Iron</keyword>
<feature type="binding site" evidence="9">
    <location>
        <position position="427"/>
    </location>
    <ligand>
        <name>[4Fe-4S] cluster</name>
        <dbReference type="ChEBI" id="CHEBI:49883"/>
        <label>1</label>
    </ligand>
</feature>